<feature type="transmembrane region" description="Helical" evidence="1">
    <location>
        <begin position="76"/>
        <end position="99"/>
    </location>
</feature>
<name>A0A1G9Q7C5_9FIRM</name>
<keyword evidence="1" id="KW-0812">Transmembrane</keyword>
<feature type="transmembrane region" description="Helical" evidence="1">
    <location>
        <begin position="170"/>
        <end position="200"/>
    </location>
</feature>
<feature type="transmembrane region" description="Helical" evidence="1">
    <location>
        <begin position="16"/>
        <end position="34"/>
    </location>
</feature>
<dbReference type="AlphaFoldDB" id="A0A1G9Q7C5"/>
<sequence>MRKTYRKNNFKELNKQIIIIGVIFIAFIILGTYLNKMWPSSQTSIIENVNPAVEFFRTKGGLKGAVISNLKSDTMFMASIGICTLLVITFPIVLIIFMLKGLSIGYTINSTILALKVKSIKMILIILFKNLIIIPGAIILTLISLNYIKEIIYELKKGKRENILFLCQRYALNAVIVLAITVGLQSILNMLSIGVIKFLVR</sequence>
<keyword evidence="1" id="KW-1133">Transmembrane helix</keyword>
<organism evidence="2 3">
    <name type="scientific">Romboutsia lituseburensis DSM 797</name>
    <dbReference type="NCBI Taxonomy" id="1121325"/>
    <lineage>
        <taxon>Bacteria</taxon>
        <taxon>Bacillati</taxon>
        <taxon>Bacillota</taxon>
        <taxon>Clostridia</taxon>
        <taxon>Peptostreptococcales</taxon>
        <taxon>Peptostreptococcaceae</taxon>
        <taxon>Romboutsia</taxon>
    </lineage>
</organism>
<reference evidence="2 3" key="1">
    <citation type="submission" date="2016-10" db="EMBL/GenBank/DDBJ databases">
        <authorList>
            <person name="de Groot N.N."/>
        </authorList>
    </citation>
    <scope>NUCLEOTIDE SEQUENCE [LARGE SCALE GENOMIC DNA]</scope>
    <source>
        <strain evidence="2 3">DSM 797</strain>
    </source>
</reference>
<keyword evidence="3" id="KW-1185">Reference proteome</keyword>
<protein>
    <submittedName>
        <fullName evidence="2">Stage II sporulation protein M</fullName>
    </submittedName>
</protein>
<dbReference type="RefSeq" id="WP_092726038.1">
    <property type="nucleotide sequence ID" value="NZ_FNGW01000005.1"/>
</dbReference>
<dbReference type="EMBL" id="FNGW01000005">
    <property type="protein sequence ID" value="SDM06948.1"/>
    <property type="molecule type" value="Genomic_DNA"/>
</dbReference>
<evidence type="ECO:0000256" key="1">
    <source>
        <dbReference type="SAM" id="Phobius"/>
    </source>
</evidence>
<keyword evidence="1" id="KW-0472">Membrane</keyword>
<evidence type="ECO:0000313" key="3">
    <source>
        <dbReference type="Proteomes" id="UP000199068"/>
    </source>
</evidence>
<evidence type="ECO:0000313" key="2">
    <source>
        <dbReference type="EMBL" id="SDM06948.1"/>
    </source>
</evidence>
<gene>
    <name evidence="2" type="ORF">SAMN04515677_10571</name>
</gene>
<dbReference type="Proteomes" id="UP000199068">
    <property type="component" value="Unassembled WGS sequence"/>
</dbReference>
<feature type="transmembrane region" description="Helical" evidence="1">
    <location>
        <begin position="120"/>
        <end position="148"/>
    </location>
</feature>
<proteinExistence type="predicted"/>
<dbReference type="STRING" id="1121325.SAMN04515677_10571"/>
<accession>A0A1G9Q7C5</accession>